<feature type="region of interest" description="Disordered" evidence="1">
    <location>
        <begin position="65"/>
        <end position="89"/>
    </location>
</feature>
<reference evidence="2" key="1">
    <citation type="journal article" date="2015" name="Nature">
        <title>Complex archaea that bridge the gap between prokaryotes and eukaryotes.</title>
        <authorList>
            <person name="Spang A."/>
            <person name="Saw J.H."/>
            <person name="Jorgensen S.L."/>
            <person name="Zaremba-Niedzwiedzka K."/>
            <person name="Martijn J."/>
            <person name="Lind A.E."/>
            <person name="van Eijk R."/>
            <person name="Schleper C."/>
            <person name="Guy L."/>
            <person name="Ettema T.J."/>
        </authorList>
    </citation>
    <scope>NUCLEOTIDE SEQUENCE</scope>
</reference>
<comment type="caution">
    <text evidence="2">The sequence shown here is derived from an EMBL/GenBank/DDBJ whole genome shotgun (WGS) entry which is preliminary data.</text>
</comment>
<sequence length="89" mass="10404">MDRAEDLKLQLVVLFMREFGWDWEYAKKTIGEMPIEDLNALVGELSYQRSLDVRERSQNTASLMATMWNTTPQKHPRTRKAKDFMGSPP</sequence>
<dbReference type="AlphaFoldDB" id="A0A0F9AQB0"/>
<organism evidence="2">
    <name type="scientific">marine sediment metagenome</name>
    <dbReference type="NCBI Taxonomy" id="412755"/>
    <lineage>
        <taxon>unclassified sequences</taxon>
        <taxon>metagenomes</taxon>
        <taxon>ecological metagenomes</taxon>
    </lineage>
</organism>
<evidence type="ECO:0000256" key="1">
    <source>
        <dbReference type="SAM" id="MobiDB-lite"/>
    </source>
</evidence>
<proteinExistence type="predicted"/>
<dbReference type="EMBL" id="LAZR01044785">
    <property type="protein sequence ID" value="KKL03802.1"/>
    <property type="molecule type" value="Genomic_DNA"/>
</dbReference>
<feature type="non-terminal residue" evidence="2">
    <location>
        <position position="89"/>
    </location>
</feature>
<name>A0A0F9AQB0_9ZZZZ</name>
<evidence type="ECO:0000313" key="2">
    <source>
        <dbReference type="EMBL" id="KKL03802.1"/>
    </source>
</evidence>
<gene>
    <name evidence="2" type="ORF">LCGC14_2622460</name>
</gene>
<protein>
    <submittedName>
        <fullName evidence="2">Uncharacterized protein</fullName>
    </submittedName>
</protein>
<accession>A0A0F9AQB0</accession>